<keyword evidence="3" id="KW-1185">Reference proteome</keyword>
<evidence type="ECO:0000256" key="1">
    <source>
        <dbReference type="SAM" id="MobiDB-lite"/>
    </source>
</evidence>
<evidence type="ECO:0000313" key="3">
    <source>
        <dbReference type="Proteomes" id="UP001642484"/>
    </source>
</evidence>
<dbReference type="Gene3D" id="3.40.50.150">
    <property type="entry name" value="Vaccinia Virus protein VP39"/>
    <property type="match status" value="1"/>
</dbReference>
<name>A0ABP0LKA7_9DINO</name>
<organism evidence="2 3">
    <name type="scientific">Durusdinium trenchii</name>
    <dbReference type="NCBI Taxonomy" id="1381693"/>
    <lineage>
        <taxon>Eukaryota</taxon>
        <taxon>Sar</taxon>
        <taxon>Alveolata</taxon>
        <taxon>Dinophyceae</taxon>
        <taxon>Suessiales</taxon>
        <taxon>Symbiodiniaceae</taxon>
        <taxon>Durusdinium</taxon>
    </lineage>
</organism>
<reference evidence="2 3" key="1">
    <citation type="submission" date="2024-02" db="EMBL/GenBank/DDBJ databases">
        <authorList>
            <person name="Chen Y."/>
            <person name="Shah S."/>
            <person name="Dougan E. K."/>
            <person name="Thang M."/>
            <person name="Chan C."/>
        </authorList>
    </citation>
    <scope>NUCLEOTIDE SEQUENCE [LARGE SCALE GENOMIC DNA]</scope>
</reference>
<accession>A0ABP0LKA7</accession>
<proteinExistence type="predicted"/>
<protein>
    <submittedName>
        <fullName evidence="2">Uncharacterized protein</fullName>
    </submittedName>
</protein>
<sequence>MAKRASVIPGTLQRLGNLPQDWGLITTCTGSGTFEIALSCVADALGNFVPADCMKLFHVKELMASECEKWKQNLLSAHVITSRTSCLFADVTELGNADARYCVKHKTNCAVPSKGNAMALGSGFSCKSLSKLQNDGGLFKRAMIDKNQESSSYRTFAATLDLAESVAPLWLILENVDLGDCSNADSNGATISRLLSEAGFVTRDYDNDAFLLEDDDDTITAELERREKSKRDREKRRQQEQDEDDYDYLEAHMKGDKWKSLHMSLANSRGKLSIRTKLNIGFCQLEQT</sequence>
<dbReference type="Proteomes" id="UP001642484">
    <property type="component" value="Unassembled WGS sequence"/>
</dbReference>
<feature type="compositionally biased region" description="Basic and acidic residues" evidence="1">
    <location>
        <begin position="224"/>
        <end position="240"/>
    </location>
</feature>
<dbReference type="InterPro" id="IPR029063">
    <property type="entry name" value="SAM-dependent_MTases_sf"/>
</dbReference>
<comment type="caution">
    <text evidence="2">The sequence shown here is derived from an EMBL/GenBank/DDBJ whole genome shotgun (WGS) entry which is preliminary data.</text>
</comment>
<gene>
    <name evidence="2" type="ORF">CCMP2556_LOCUS21452</name>
</gene>
<evidence type="ECO:0000313" key="2">
    <source>
        <dbReference type="EMBL" id="CAK9039627.1"/>
    </source>
</evidence>
<dbReference type="EMBL" id="CAXAMN010013002">
    <property type="protein sequence ID" value="CAK9039627.1"/>
    <property type="molecule type" value="Genomic_DNA"/>
</dbReference>
<feature type="region of interest" description="Disordered" evidence="1">
    <location>
        <begin position="224"/>
        <end position="248"/>
    </location>
</feature>